<feature type="compositionally biased region" description="Basic and acidic residues" evidence="1">
    <location>
        <begin position="382"/>
        <end position="458"/>
    </location>
</feature>
<evidence type="ECO:0000256" key="1">
    <source>
        <dbReference type="SAM" id="MobiDB-lite"/>
    </source>
</evidence>
<dbReference type="PANTHER" id="PTHR43845">
    <property type="entry name" value="BLR5969 PROTEIN"/>
    <property type="match status" value="1"/>
</dbReference>
<dbReference type="Gene3D" id="3.40.50.12780">
    <property type="entry name" value="N-terminal domain of ligase-like"/>
    <property type="match status" value="1"/>
</dbReference>
<dbReference type="RefSeq" id="WP_264196662.1">
    <property type="nucleotide sequence ID" value="NZ_BLAY01000075.1"/>
</dbReference>
<keyword evidence="2" id="KW-0436">Ligase</keyword>
<dbReference type="GO" id="GO:0016874">
    <property type="term" value="F:ligase activity"/>
    <property type="evidence" value="ECO:0007669"/>
    <property type="project" value="UniProtKB-KW"/>
</dbReference>
<evidence type="ECO:0000313" key="3">
    <source>
        <dbReference type="Proteomes" id="UP001050975"/>
    </source>
</evidence>
<accession>A0AAV3XAC9</accession>
<dbReference type="InterPro" id="IPR042099">
    <property type="entry name" value="ANL_N_sf"/>
</dbReference>
<proteinExistence type="predicted"/>
<sequence>MRKEQSKRAVAAFQDFLNTPLDLRLNQYQNDSPQAAVLSLFRDVAAQVPAYRAFLNERNIDPASIQTFEDFQTLPLITKENYLQRHPLADLCRGGQLETCDMIAVSSGSTGKPTFWPRFFADELQIATRFEQIFHESFSADNRRTLAVICFTLGTWVGGIYTTNCCRYLASKGYSITVIAPGNNKEEIFRVVQELGTAFEQVVLLGYPPFIKDVIDTGKARGVEWQKYNIKMVFAGEVFSEEWRSLVGERVGSIHPCYDSASLYGTADAGVLGNETPLSICIRRFLAENPDASRALFGESRLPTLVQYDPLSRFFEVKDGTLLFSGDNGIPLIRYHISDTGGIISYEEMLKFLSELGFDPVAELSLVGQTSSLPVEGGQDAHPTREEDAHPTREEDAHPTREEDAHPTREEDAHPTREEDAHPTRQEDAHPTREEDAHPTRQEDAHPTRQEDAHPTRDIRGIHQLPFAYVFGRSNFTVSYFGANIYPENVTVGLEQPAIKEWVTGKFVLQVKENADKNRFLSVVVELAPGVEESEEKTEAIASSILSQLRRLNSEFANYVPPEYQTPQITLTPTGDPEYFPIGVKHRYTRK</sequence>
<organism evidence="2 3">
    <name type="scientific">Microseira wollei NIES-4236</name>
    <dbReference type="NCBI Taxonomy" id="2530354"/>
    <lineage>
        <taxon>Bacteria</taxon>
        <taxon>Bacillati</taxon>
        <taxon>Cyanobacteriota</taxon>
        <taxon>Cyanophyceae</taxon>
        <taxon>Oscillatoriophycideae</taxon>
        <taxon>Aerosakkonematales</taxon>
        <taxon>Aerosakkonemataceae</taxon>
        <taxon>Microseira</taxon>
    </lineage>
</organism>
<gene>
    <name evidence="2" type="ORF">MiSe_45840</name>
</gene>
<dbReference type="PANTHER" id="PTHR43845:SF1">
    <property type="entry name" value="BLR5969 PROTEIN"/>
    <property type="match status" value="1"/>
</dbReference>
<reference evidence="2" key="1">
    <citation type="submission" date="2019-10" db="EMBL/GenBank/DDBJ databases">
        <title>Draft genome sequece of Microseira wollei NIES-4236.</title>
        <authorList>
            <person name="Yamaguchi H."/>
            <person name="Suzuki S."/>
            <person name="Kawachi M."/>
        </authorList>
    </citation>
    <scope>NUCLEOTIDE SEQUENCE</scope>
    <source>
        <strain evidence="2">NIES-4236</strain>
    </source>
</reference>
<evidence type="ECO:0000313" key="2">
    <source>
        <dbReference type="EMBL" id="GET39812.1"/>
    </source>
</evidence>
<protein>
    <submittedName>
        <fullName evidence="2">Phenylacetate-CoA ligase</fullName>
    </submittedName>
</protein>
<dbReference type="EMBL" id="BLAY01000075">
    <property type="protein sequence ID" value="GET39812.1"/>
    <property type="molecule type" value="Genomic_DNA"/>
</dbReference>
<dbReference type="SUPFAM" id="SSF56801">
    <property type="entry name" value="Acetyl-CoA synthetase-like"/>
    <property type="match status" value="1"/>
</dbReference>
<dbReference type="AlphaFoldDB" id="A0AAV3XAC9"/>
<name>A0AAV3XAC9_9CYAN</name>
<keyword evidence="3" id="KW-1185">Reference proteome</keyword>
<dbReference type="Proteomes" id="UP001050975">
    <property type="component" value="Unassembled WGS sequence"/>
</dbReference>
<comment type="caution">
    <text evidence="2">The sequence shown here is derived from an EMBL/GenBank/DDBJ whole genome shotgun (WGS) entry which is preliminary data.</text>
</comment>
<feature type="region of interest" description="Disordered" evidence="1">
    <location>
        <begin position="371"/>
        <end position="458"/>
    </location>
</feature>